<name>A0A8J6YSJ8_9RHOB</name>
<dbReference type="RefSeq" id="WP_193179160.1">
    <property type="nucleotide sequence ID" value="NZ_JACVXA010000004.1"/>
</dbReference>
<gene>
    <name evidence="1" type="ORF">ICN82_02010</name>
</gene>
<proteinExistence type="predicted"/>
<evidence type="ECO:0000313" key="2">
    <source>
        <dbReference type="Proteomes" id="UP000609121"/>
    </source>
</evidence>
<organism evidence="1 2">
    <name type="scientific">Mangrovicoccus algicola</name>
    <dbReference type="NCBI Taxonomy" id="2771008"/>
    <lineage>
        <taxon>Bacteria</taxon>
        <taxon>Pseudomonadati</taxon>
        <taxon>Pseudomonadota</taxon>
        <taxon>Alphaproteobacteria</taxon>
        <taxon>Rhodobacterales</taxon>
        <taxon>Paracoccaceae</taxon>
        <taxon>Mangrovicoccus</taxon>
    </lineage>
</organism>
<keyword evidence="2" id="KW-1185">Reference proteome</keyword>
<comment type="caution">
    <text evidence="1">The sequence shown here is derived from an EMBL/GenBank/DDBJ whole genome shotgun (WGS) entry which is preliminary data.</text>
</comment>
<sequence>MDMTTISQHAHALYRAHGDRAEAEAQKQYRAAETRGASAEAEDWKAIRRTIRMLRGPNES</sequence>
<protein>
    <submittedName>
        <fullName evidence="1">Uncharacterized protein</fullName>
    </submittedName>
</protein>
<evidence type="ECO:0000313" key="1">
    <source>
        <dbReference type="EMBL" id="MBE3636977.1"/>
    </source>
</evidence>
<accession>A0A8J6YSJ8</accession>
<reference evidence="1" key="1">
    <citation type="submission" date="2020-09" db="EMBL/GenBank/DDBJ databases">
        <title>A novel bacterium of genus Mangrovicoccus, isolated from South China Sea.</title>
        <authorList>
            <person name="Huang H."/>
            <person name="Mo K."/>
            <person name="Hu Y."/>
        </authorList>
    </citation>
    <scope>NUCLEOTIDE SEQUENCE</scope>
    <source>
        <strain evidence="1">HB182678</strain>
    </source>
</reference>
<dbReference type="AlphaFoldDB" id="A0A8J6YSJ8"/>
<dbReference type="Proteomes" id="UP000609121">
    <property type="component" value="Unassembled WGS sequence"/>
</dbReference>
<dbReference type="EMBL" id="JACVXA010000004">
    <property type="protein sequence ID" value="MBE3636977.1"/>
    <property type="molecule type" value="Genomic_DNA"/>
</dbReference>